<organism evidence="1 2">
    <name type="scientific">Nodularia phage vB_NpeS-2AV2</name>
    <dbReference type="NCBI Taxonomy" id="1777122"/>
    <lineage>
        <taxon>Viruses</taxon>
        <taxon>Duplodnaviria</taxon>
        <taxon>Heunggongvirae</taxon>
        <taxon>Uroviricota</taxon>
        <taxon>Caudoviricetes</taxon>
        <taxon>Ravarandavirus</taxon>
        <taxon>Ravarandavirus rv2AV2</taxon>
    </lineage>
</organism>
<evidence type="ECO:0000313" key="1">
    <source>
        <dbReference type="EMBL" id="ALY07549.1"/>
    </source>
</evidence>
<keyword evidence="2" id="KW-1185">Reference proteome</keyword>
<gene>
    <name evidence="1" type="ORF">2AV2_97</name>
</gene>
<protein>
    <submittedName>
        <fullName evidence="1">Uncharacterized protein</fullName>
    </submittedName>
</protein>
<dbReference type="EMBL" id="KU230356">
    <property type="protein sequence ID" value="ALY07549.1"/>
    <property type="molecule type" value="Genomic_DNA"/>
</dbReference>
<dbReference type="Proteomes" id="UP000225722">
    <property type="component" value="Segment"/>
</dbReference>
<sequence>MKHTTLCIKMTVMLTLLDPNKLDYAYLYAFDGSHKCHRLTMTNDTDEDGNSLASLCNNYNRKPAKEVKHQLEAISAMSGCNNWYEIEKEISASPDKYCYLWAG</sequence>
<reference evidence="2" key="1">
    <citation type="submission" date="2015-12" db="EMBL/GenBank/DDBJ databases">
        <authorList>
            <person name="Sencilo A."/>
            <person name="Bamford D.H."/>
            <person name="Roine E."/>
        </authorList>
    </citation>
    <scope>NUCLEOTIDE SEQUENCE [LARGE SCALE GENOMIC DNA]</scope>
</reference>
<accession>A0A1L2BWY2</accession>
<proteinExistence type="predicted"/>
<name>A0A1L2BWY2_9CAUD</name>
<evidence type="ECO:0000313" key="2">
    <source>
        <dbReference type="Proteomes" id="UP000225722"/>
    </source>
</evidence>